<evidence type="ECO:0000313" key="3">
    <source>
        <dbReference type="EMBL" id="KYG03825.1"/>
    </source>
</evidence>
<feature type="compositionally biased region" description="Low complexity" evidence="1">
    <location>
        <begin position="164"/>
        <end position="177"/>
    </location>
</feature>
<dbReference type="Pfam" id="PF00570">
    <property type="entry name" value="HRDC"/>
    <property type="match status" value="1"/>
</dbReference>
<dbReference type="EMBL" id="JEME01002577">
    <property type="protein sequence ID" value="KYG03825.1"/>
    <property type="molecule type" value="Genomic_DNA"/>
</dbReference>
<dbReference type="Proteomes" id="UP000075502">
    <property type="component" value="Unassembled WGS sequence"/>
</dbReference>
<dbReference type="InterPro" id="IPR010997">
    <property type="entry name" value="HRDC-like_sf"/>
</dbReference>
<name>A0A150TGK3_SORCE</name>
<organism evidence="3 4">
    <name type="scientific">Sorangium cellulosum</name>
    <name type="common">Polyangium cellulosum</name>
    <dbReference type="NCBI Taxonomy" id="56"/>
    <lineage>
        <taxon>Bacteria</taxon>
        <taxon>Pseudomonadati</taxon>
        <taxon>Myxococcota</taxon>
        <taxon>Polyangia</taxon>
        <taxon>Polyangiales</taxon>
        <taxon>Polyangiaceae</taxon>
        <taxon>Sorangium</taxon>
    </lineage>
</organism>
<dbReference type="PROSITE" id="PS50967">
    <property type="entry name" value="HRDC"/>
    <property type="match status" value="1"/>
</dbReference>
<feature type="region of interest" description="Disordered" evidence="1">
    <location>
        <begin position="153"/>
        <end position="178"/>
    </location>
</feature>
<dbReference type="GO" id="GO:0000166">
    <property type="term" value="F:nucleotide binding"/>
    <property type="evidence" value="ECO:0007669"/>
    <property type="project" value="InterPro"/>
</dbReference>
<gene>
    <name evidence="3" type="ORF">BE21_49905</name>
</gene>
<dbReference type="Gene3D" id="1.10.150.80">
    <property type="entry name" value="HRDC domain"/>
    <property type="match status" value="1"/>
</dbReference>
<accession>A0A150TGK3</accession>
<feature type="compositionally biased region" description="Basic and acidic residues" evidence="1">
    <location>
        <begin position="153"/>
        <end position="163"/>
    </location>
</feature>
<evidence type="ECO:0000259" key="2">
    <source>
        <dbReference type="PROSITE" id="PS50967"/>
    </source>
</evidence>
<proteinExistence type="predicted"/>
<sequence>MSGIRLRLRPGAGVRRRVARCAPDPAVLAASASEVRGWLAEGALPTRVLLEAAVDGAPFALVVAPSGEPAWVPAAALAPADGGAEVLLAAAVDAFGSRAQLGWDTWAPPEDAAWVEIGSDGEEVLFRRWDPIAGAPSGPLLRASALDVVGKEEAPRAAAHDRAPAAPVAASPAQADPGVELEEGDVPLFEALRAHRAALAKEKSLPAYIIAHDRTLREIARIRPASLDDLALARGMGQAKISSYGEGILRVVREFSGA</sequence>
<evidence type="ECO:0000313" key="4">
    <source>
        <dbReference type="Proteomes" id="UP000075502"/>
    </source>
</evidence>
<dbReference type="SUPFAM" id="SSF47819">
    <property type="entry name" value="HRDC-like"/>
    <property type="match status" value="1"/>
</dbReference>
<dbReference type="InterPro" id="IPR044876">
    <property type="entry name" value="HRDC_dom_sf"/>
</dbReference>
<dbReference type="AlphaFoldDB" id="A0A150TGK3"/>
<dbReference type="SMART" id="SM00341">
    <property type="entry name" value="HRDC"/>
    <property type="match status" value="1"/>
</dbReference>
<comment type="caution">
    <text evidence="3">The sequence shown here is derived from an EMBL/GenBank/DDBJ whole genome shotgun (WGS) entry which is preliminary data.</text>
</comment>
<evidence type="ECO:0000256" key="1">
    <source>
        <dbReference type="SAM" id="MobiDB-lite"/>
    </source>
</evidence>
<feature type="domain" description="HRDC" evidence="2">
    <location>
        <begin position="182"/>
        <end position="258"/>
    </location>
</feature>
<dbReference type="GO" id="GO:0003676">
    <property type="term" value="F:nucleic acid binding"/>
    <property type="evidence" value="ECO:0007669"/>
    <property type="project" value="InterPro"/>
</dbReference>
<reference evidence="3 4" key="1">
    <citation type="submission" date="2014-02" db="EMBL/GenBank/DDBJ databases">
        <title>The small core and large imbalanced accessory genome model reveals a collaborative survival strategy of Sorangium cellulosum strains in nature.</title>
        <authorList>
            <person name="Han K."/>
            <person name="Peng R."/>
            <person name="Blom J."/>
            <person name="Li Y.-Z."/>
        </authorList>
    </citation>
    <scope>NUCLEOTIDE SEQUENCE [LARGE SCALE GENOMIC DNA]</scope>
    <source>
        <strain evidence="3 4">So0007-03</strain>
    </source>
</reference>
<dbReference type="InterPro" id="IPR002121">
    <property type="entry name" value="HRDC_dom"/>
</dbReference>
<protein>
    <recommendedName>
        <fullName evidence="2">HRDC domain-containing protein</fullName>
    </recommendedName>
</protein>